<sequence>MHSRASMADGKTPLMQGEETAPTAPPPAYDDAVSPPNMAQQQNQYGGQYAQPGSTVYYGTIPQSPSTVILSPPPTNAACPVRIQCTNCGQQIITKLTYVTGMTTWLACMAIFVFGGFLGCCFIPFCVDSLKDVRHTCPNCGAHLGTFRKI</sequence>
<comment type="subcellular location">
    <subcellularLocation>
        <location evidence="2">Endosome membrane</location>
        <topology evidence="2">Peripheral membrane protein</topology>
    </subcellularLocation>
    <subcellularLocation>
        <location evidence="1">Late endosome membrane</location>
    </subcellularLocation>
    <subcellularLocation>
        <location evidence="3">Lysosome membrane</location>
        <topology evidence="3">Peripheral membrane protein</topology>
        <orientation evidence="3">Cytoplasmic side</orientation>
    </subcellularLocation>
</comment>
<dbReference type="InterPro" id="IPR037519">
    <property type="entry name" value="LITAF_fam"/>
</dbReference>
<reference evidence="11" key="1">
    <citation type="submission" date="2022-01" db="EMBL/GenBank/DDBJ databases">
        <authorList>
            <person name="Braso-Vives M."/>
        </authorList>
    </citation>
    <scope>NUCLEOTIDE SEQUENCE</scope>
</reference>
<dbReference type="EMBL" id="OV696687">
    <property type="protein sequence ID" value="CAH1253977.1"/>
    <property type="molecule type" value="Genomic_DNA"/>
</dbReference>
<dbReference type="GO" id="GO:0098574">
    <property type="term" value="C:cytoplasmic side of lysosomal membrane"/>
    <property type="evidence" value="ECO:0007669"/>
    <property type="project" value="TreeGrafter"/>
</dbReference>
<accession>A0A8J9ZIC1</accession>
<comment type="similarity">
    <text evidence="4">Belongs to the CDIP1/LITAF family.</text>
</comment>
<name>A0A8J9ZIC1_BRALA</name>
<evidence type="ECO:0000256" key="9">
    <source>
        <dbReference type="SAM" id="Phobius"/>
    </source>
</evidence>
<dbReference type="GO" id="GO:0005634">
    <property type="term" value="C:nucleus"/>
    <property type="evidence" value="ECO:0007669"/>
    <property type="project" value="TreeGrafter"/>
</dbReference>
<evidence type="ECO:0000313" key="11">
    <source>
        <dbReference type="EMBL" id="CAH1253977.1"/>
    </source>
</evidence>
<evidence type="ECO:0000256" key="6">
    <source>
        <dbReference type="ARBA" id="ARBA00022833"/>
    </source>
</evidence>
<keyword evidence="9" id="KW-0812">Transmembrane</keyword>
<evidence type="ECO:0000256" key="4">
    <source>
        <dbReference type="ARBA" id="ARBA00005975"/>
    </source>
</evidence>
<dbReference type="AlphaFoldDB" id="A0A8J9ZIC1"/>
<dbReference type="PANTHER" id="PTHR23292:SF46">
    <property type="entry name" value="LIPOPOLYSACCHARIDE-INDUCED TUMOR NECROSIS FACTOR-ALPHA FACTOR HOMOLOG"/>
    <property type="match status" value="1"/>
</dbReference>
<evidence type="ECO:0000256" key="8">
    <source>
        <dbReference type="SAM" id="MobiDB-lite"/>
    </source>
</evidence>
<organism evidence="11 12">
    <name type="scientific">Branchiostoma lanceolatum</name>
    <name type="common">Common lancelet</name>
    <name type="synonym">Amphioxus lanceolatum</name>
    <dbReference type="NCBI Taxonomy" id="7740"/>
    <lineage>
        <taxon>Eukaryota</taxon>
        <taxon>Metazoa</taxon>
        <taxon>Chordata</taxon>
        <taxon>Cephalochordata</taxon>
        <taxon>Leptocardii</taxon>
        <taxon>Amphioxiformes</taxon>
        <taxon>Branchiostomatidae</taxon>
        <taxon>Branchiostoma</taxon>
    </lineage>
</organism>
<gene>
    <name evidence="11" type="primary">LITAF</name>
    <name evidence="11" type="ORF">BLAG_LOCUS13556</name>
</gene>
<dbReference type="OrthoDB" id="4713066at2759"/>
<feature type="domain" description="LITAF" evidence="10">
    <location>
        <begin position="80"/>
        <end position="149"/>
    </location>
</feature>
<dbReference type="GO" id="GO:0008270">
    <property type="term" value="F:zinc ion binding"/>
    <property type="evidence" value="ECO:0007669"/>
    <property type="project" value="TreeGrafter"/>
</dbReference>
<protein>
    <submittedName>
        <fullName evidence="11">LITAF protein</fullName>
    </submittedName>
</protein>
<dbReference type="InterPro" id="IPR006629">
    <property type="entry name" value="LITAF"/>
</dbReference>
<evidence type="ECO:0000259" key="10">
    <source>
        <dbReference type="SMART" id="SM00714"/>
    </source>
</evidence>
<dbReference type="Proteomes" id="UP000838412">
    <property type="component" value="Chromosome 2"/>
</dbReference>
<dbReference type="Pfam" id="PF10601">
    <property type="entry name" value="zf-LITAF-like"/>
    <property type="match status" value="1"/>
</dbReference>
<evidence type="ECO:0000256" key="3">
    <source>
        <dbReference type="ARBA" id="ARBA00004630"/>
    </source>
</evidence>
<keyword evidence="12" id="KW-1185">Reference proteome</keyword>
<evidence type="ECO:0000256" key="7">
    <source>
        <dbReference type="ARBA" id="ARBA00023136"/>
    </source>
</evidence>
<dbReference type="GO" id="GO:0098560">
    <property type="term" value="C:cytoplasmic side of late endosome membrane"/>
    <property type="evidence" value="ECO:0007669"/>
    <property type="project" value="TreeGrafter"/>
</dbReference>
<evidence type="ECO:0000256" key="1">
    <source>
        <dbReference type="ARBA" id="ARBA00004414"/>
    </source>
</evidence>
<evidence type="ECO:0000313" key="12">
    <source>
        <dbReference type="Proteomes" id="UP000838412"/>
    </source>
</evidence>
<keyword evidence="7 9" id="KW-0472">Membrane</keyword>
<evidence type="ECO:0000256" key="5">
    <source>
        <dbReference type="ARBA" id="ARBA00022723"/>
    </source>
</evidence>
<keyword evidence="9" id="KW-1133">Transmembrane helix</keyword>
<dbReference type="PANTHER" id="PTHR23292">
    <property type="entry name" value="LIPOPOLYSACCHARIDE-INDUCED TUMOR NECROSIS FACTOR-ALPHA FACTOR"/>
    <property type="match status" value="1"/>
</dbReference>
<evidence type="ECO:0000256" key="2">
    <source>
        <dbReference type="ARBA" id="ARBA00004481"/>
    </source>
</evidence>
<keyword evidence="6" id="KW-0862">Zinc</keyword>
<keyword evidence="5" id="KW-0479">Metal-binding</keyword>
<dbReference type="SMART" id="SM00714">
    <property type="entry name" value="LITAF"/>
    <property type="match status" value="1"/>
</dbReference>
<feature type="transmembrane region" description="Helical" evidence="9">
    <location>
        <begin position="104"/>
        <end position="127"/>
    </location>
</feature>
<feature type="region of interest" description="Disordered" evidence="8">
    <location>
        <begin position="1"/>
        <end position="32"/>
    </location>
</feature>
<proteinExistence type="inferred from homology"/>